<comment type="caution">
    <text evidence="1">The sequence shown here is derived from an EMBL/GenBank/DDBJ whole genome shotgun (WGS) entry which is preliminary data.</text>
</comment>
<gene>
    <name evidence="1" type="ORF">KSZ_59050</name>
</gene>
<protein>
    <recommendedName>
        <fullName evidence="3">Zinc-finger domain-containing protein</fullName>
    </recommendedName>
</protein>
<name>A0ABQ3VNS7_9CHLR</name>
<dbReference type="Proteomes" id="UP000635565">
    <property type="component" value="Unassembled WGS sequence"/>
</dbReference>
<dbReference type="RefSeq" id="WP_201365425.1">
    <property type="nucleotide sequence ID" value="NZ_BNJJ01000020.1"/>
</dbReference>
<proteinExistence type="predicted"/>
<dbReference type="EMBL" id="BNJJ01000020">
    <property type="protein sequence ID" value="GHO87899.1"/>
    <property type="molecule type" value="Genomic_DNA"/>
</dbReference>
<evidence type="ECO:0008006" key="3">
    <source>
        <dbReference type="Google" id="ProtNLM"/>
    </source>
</evidence>
<reference evidence="1 2" key="1">
    <citation type="journal article" date="2021" name="Int. J. Syst. Evol. Microbiol.">
        <title>Reticulibacter mediterranei gen. nov., sp. nov., within the new family Reticulibacteraceae fam. nov., and Ktedonospora formicarum gen. nov., sp. nov., Ktedonobacter robiniae sp. nov., Dictyobacter formicarum sp. nov. and Dictyobacter arantiisoli sp. nov., belonging to the class Ktedonobacteria.</title>
        <authorList>
            <person name="Yabe S."/>
            <person name="Zheng Y."/>
            <person name="Wang C.M."/>
            <person name="Sakai Y."/>
            <person name="Abe K."/>
            <person name="Yokota A."/>
            <person name="Donadio S."/>
            <person name="Cavaletti L."/>
            <person name="Monciardini P."/>
        </authorList>
    </citation>
    <scope>NUCLEOTIDE SEQUENCE [LARGE SCALE GENOMIC DNA]</scope>
    <source>
        <strain evidence="1 2">SOSP1-9</strain>
    </source>
</reference>
<sequence length="270" mass="29972">MDCLCVVAPKDEDLLRYALDGEALSPTAKEHLADCAICQQRLNRYATANDFLLTHLYRYQCPDMTTLSQYCVGMLSAHEEEKIRAHVRACPLCAVNVAETHSFLASPVPFVEPNLLSSSLPAQQDNISELANWCSPVALQPPASRIRVWPYFHQTDTVTLSLQAKQDYQDSIVLTGSLFSKNGGDGCSVFAGIKVELYRAMPPSSMEENIGEYAVHIEQLPTYMDQPLFSAQVDDQGTIVFGAVPGGEYLMIIYLPETALVIERLHIEVR</sequence>
<accession>A0ABQ3VNS7</accession>
<evidence type="ECO:0000313" key="2">
    <source>
        <dbReference type="Proteomes" id="UP000635565"/>
    </source>
</evidence>
<evidence type="ECO:0000313" key="1">
    <source>
        <dbReference type="EMBL" id="GHO87899.1"/>
    </source>
</evidence>
<organism evidence="1 2">
    <name type="scientific">Dictyobacter formicarum</name>
    <dbReference type="NCBI Taxonomy" id="2778368"/>
    <lineage>
        <taxon>Bacteria</taxon>
        <taxon>Bacillati</taxon>
        <taxon>Chloroflexota</taxon>
        <taxon>Ktedonobacteria</taxon>
        <taxon>Ktedonobacterales</taxon>
        <taxon>Dictyobacteraceae</taxon>
        <taxon>Dictyobacter</taxon>
    </lineage>
</organism>
<keyword evidence="2" id="KW-1185">Reference proteome</keyword>